<name>A0AAE7AWM1_9VIBR</name>
<dbReference type="SUPFAM" id="SSF51120">
    <property type="entry name" value="beta-Roll"/>
    <property type="match status" value="2"/>
</dbReference>
<dbReference type="Gene3D" id="2.150.10.10">
    <property type="entry name" value="Serralysin-like metalloprotease, C-terminal"/>
    <property type="match status" value="2"/>
</dbReference>
<gene>
    <name evidence="3" type="ORF">HOO69_15660</name>
</gene>
<dbReference type="InterPro" id="IPR001343">
    <property type="entry name" value="Hemolysn_Ca-bd"/>
</dbReference>
<dbReference type="PANTHER" id="PTHR39431:SF1">
    <property type="entry name" value="FRPA_C-RELATED PROTEIN"/>
    <property type="match status" value="1"/>
</dbReference>
<feature type="domain" description="Haemolysin-type calcium binding-related" evidence="2">
    <location>
        <begin position="939"/>
        <end position="980"/>
    </location>
</feature>
<evidence type="ECO:0000259" key="2">
    <source>
        <dbReference type="Pfam" id="PF06594"/>
    </source>
</evidence>
<dbReference type="EMBL" id="CP053542">
    <property type="protein sequence ID" value="QJY38022.1"/>
    <property type="molecule type" value="Genomic_DNA"/>
</dbReference>
<organism evidence="3 4">
    <name type="scientific">Vibrio europaeus</name>
    <dbReference type="NCBI Taxonomy" id="300876"/>
    <lineage>
        <taxon>Bacteria</taxon>
        <taxon>Pseudomonadati</taxon>
        <taxon>Pseudomonadota</taxon>
        <taxon>Gammaproteobacteria</taxon>
        <taxon>Vibrionales</taxon>
        <taxon>Vibrionaceae</taxon>
        <taxon>Vibrio</taxon>
        <taxon>Vibrio oreintalis group</taxon>
    </lineage>
</organism>
<dbReference type="Pfam" id="PF06594">
    <property type="entry name" value="HCBP_related"/>
    <property type="match status" value="2"/>
</dbReference>
<reference evidence="3 4" key="1">
    <citation type="submission" date="2020-05" db="EMBL/GenBank/DDBJ databases">
        <title>First description outside Europe of the emergent pathogen for shellfish aquaculture Vibrio europaeus.</title>
        <authorList>
            <person name="Dubert J."/>
            <person name="Rojas R."/>
        </authorList>
    </citation>
    <scope>NUCLEOTIDE SEQUENCE [LARGE SCALE GENOMIC DNA]</scope>
    <source>
        <strain evidence="3 4">NPI-1</strain>
        <plasmid evidence="4">pveu</plasmid>
    </source>
</reference>
<protein>
    <submittedName>
        <fullName evidence="3">Calcium-binding protein</fullName>
    </submittedName>
</protein>
<proteinExistence type="predicted"/>
<keyword evidence="3" id="KW-0614">Plasmid</keyword>
<evidence type="ECO:0000313" key="4">
    <source>
        <dbReference type="Proteomes" id="UP000501443"/>
    </source>
</evidence>
<feature type="domain" description="Haemolysin-type calcium binding-related" evidence="2">
    <location>
        <begin position="698"/>
        <end position="731"/>
    </location>
</feature>
<keyword evidence="1" id="KW-0106">Calcium</keyword>
<accession>A0AAE7AWM1</accession>
<dbReference type="PANTHER" id="PTHR39431">
    <property type="entry name" value="FRPA/C-RELATED PROTEIN"/>
    <property type="match status" value="1"/>
</dbReference>
<sequence>MNKKKMEAVDQMLSHLNHSNKLSQEQKDYIQACQTAASDPSAQNLKAVRDKLQTLKETEAGRSLDALGVLGGAQGLIVAEGTKALLSKARPLHDYYKHDAELADLLDEVRGKDKALRQEFSDLCEQEGRQFDRPPMPEREPIKKLPQSPLTLDLQGDGITTTGLSQPIYFDHNGDGKRTRTGFIDASDGLLALDLDQDGTISSGQELFGNNTLLNNGQRARHGFEALAQYDTNRDRRIDDNDAIFQQLRVFQDLNQDGISQSHELFSLSHFDIQALNLNYVNASDVDNNGNVHRQKSSYVLEGGTQRDLVDVWFKTNNRDLDYVEIAIPEEVTSLPNVNGIGSLPSLHYAMASDKTGRLQGLVETYLNSHEPEAKKLALTEVMFAWAGVAGPYKEQYATTIDPRKVDTLAAFYGRDLPRATGSNQYRFYNDKFQQLMDDIALRLNGTKSEFFEQVRWVRHPENHRWYGDFSSVARTLLDLAQSQTPEAFKSIQGFFSQVRDADDPFATNLKSLYASLLDRVDENASELPVGFDQLLHLSMTDKVMMSESDSMHSDAANDFMLGTSSHDRITTGTGTDAVYAGNGNDQITADYSGTKAIYGQQGDDIITVATPERSGYRFANFNEARRYSHTLSGGQGNDILTGGFGKETYLFNLGDGLDTITDFSLYSGDTDRILMGAGITLSDLSLVKDGQDMKIRIKGANSGDEITIKKAYADTKYSIEEVHLSDGTVIPTRAIPIETEGLSVLEGSNYDDTFRTGDKAVTIKAAGGNDTIVTGRGNDVIDAGFGNDDVVYAGAGNDHIKGAETAYGQEGDDVIESWAGGRLEGGCGDDTLSVSYAAAKASLVGGEGNDTLKVTTPTSRGYRNGNYKNAMRATHVLIGGKGNDHLYGGWGSDQYLYAKGDGWDIITDHDSLSTNKDSLVFGPSLRVEDMFWSRKGDDLSISVGSGPKEQGVTIAQFYQDTSYQIEEFRFDDGTVITNETLADVTSEVSTELLIQTMSAFDDSPGVSTENALLPTQSLALAEIVTTSHLLK</sequence>
<dbReference type="InterPro" id="IPR010566">
    <property type="entry name" value="Haemolys_ca-bd"/>
</dbReference>
<dbReference type="InterPro" id="IPR011049">
    <property type="entry name" value="Serralysin-like_metalloprot_C"/>
</dbReference>
<dbReference type="AlphaFoldDB" id="A0AAE7AWM1"/>
<evidence type="ECO:0000256" key="1">
    <source>
        <dbReference type="ARBA" id="ARBA00022837"/>
    </source>
</evidence>
<evidence type="ECO:0000313" key="3">
    <source>
        <dbReference type="EMBL" id="QJY38022.1"/>
    </source>
</evidence>
<dbReference type="Proteomes" id="UP000501443">
    <property type="component" value="Plasmid pveu"/>
</dbReference>
<dbReference type="RefSeq" id="WP_171802443.1">
    <property type="nucleotide sequence ID" value="NZ_CP053542.1"/>
</dbReference>
<dbReference type="Pfam" id="PF00353">
    <property type="entry name" value="HemolysinCabind"/>
    <property type="match status" value="5"/>
</dbReference>
<dbReference type="GO" id="GO:0005509">
    <property type="term" value="F:calcium ion binding"/>
    <property type="evidence" value="ECO:0007669"/>
    <property type="project" value="InterPro"/>
</dbReference>
<geneLocation type="plasmid" evidence="4">
    <name>pveu</name>
</geneLocation>
<dbReference type="PRINTS" id="PR00313">
    <property type="entry name" value="CABNDNGRPT"/>
</dbReference>